<accession>A0A7S3UZC4</accession>
<dbReference type="AlphaFoldDB" id="A0A7S3UZC4"/>
<dbReference type="Pfam" id="PF00041">
    <property type="entry name" value="fn3"/>
    <property type="match status" value="1"/>
</dbReference>
<dbReference type="Gene3D" id="2.60.40.10">
    <property type="entry name" value="Immunoglobulins"/>
    <property type="match status" value="1"/>
</dbReference>
<evidence type="ECO:0000259" key="1">
    <source>
        <dbReference type="PROSITE" id="PS50853"/>
    </source>
</evidence>
<dbReference type="InterPro" id="IPR003961">
    <property type="entry name" value="FN3_dom"/>
</dbReference>
<proteinExistence type="predicted"/>
<feature type="domain" description="Fibronectin type-III" evidence="1">
    <location>
        <begin position="5"/>
        <end position="95"/>
    </location>
</feature>
<evidence type="ECO:0000313" key="2">
    <source>
        <dbReference type="EMBL" id="CAE0441844.1"/>
    </source>
</evidence>
<gene>
    <name evidence="2" type="ORF">ASTO00021_LOCUS11964</name>
</gene>
<dbReference type="InterPro" id="IPR036116">
    <property type="entry name" value="FN3_sf"/>
</dbReference>
<dbReference type="SMART" id="SM00060">
    <property type="entry name" value="FN3"/>
    <property type="match status" value="1"/>
</dbReference>
<dbReference type="InterPro" id="IPR013783">
    <property type="entry name" value="Ig-like_fold"/>
</dbReference>
<sequence length="108" mass="12085">MSAPSPKPPVLTNPTEFSVDIAWEAYEGAKGYKIIERQIPNTWDECKIHEFPADKINITLQRLEPTQTYQFKVVAILENGESPASQESTIDTQVTSCTPKSEKNCTIV</sequence>
<dbReference type="EMBL" id="HBIN01015770">
    <property type="protein sequence ID" value="CAE0441844.1"/>
    <property type="molecule type" value="Transcribed_RNA"/>
</dbReference>
<dbReference type="CDD" id="cd00063">
    <property type="entry name" value="FN3"/>
    <property type="match status" value="1"/>
</dbReference>
<organism evidence="2">
    <name type="scientific">Aplanochytrium stocchinoi</name>
    <dbReference type="NCBI Taxonomy" id="215587"/>
    <lineage>
        <taxon>Eukaryota</taxon>
        <taxon>Sar</taxon>
        <taxon>Stramenopiles</taxon>
        <taxon>Bigyra</taxon>
        <taxon>Labyrinthulomycetes</taxon>
        <taxon>Thraustochytrida</taxon>
        <taxon>Thraustochytriidae</taxon>
        <taxon>Aplanochytrium</taxon>
    </lineage>
</organism>
<name>A0A7S3UZC4_9STRA</name>
<dbReference type="SUPFAM" id="SSF49265">
    <property type="entry name" value="Fibronectin type III"/>
    <property type="match status" value="1"/>
</dbReference>
<reference evidence="2" key="1">
    <citation type="submission" date="2021-01" db="EMBL/GenBank/DDBJ databases">
        <authorList>
            <person name="Corre E."/>
            <person name="Pelletier E."/>
            <person name="Niang G."/>
            <person name="Scheremetjew M."/>
            <person name="Finn R."/>
            <person name="Kale V."/>
            <person name="Holt S."/>
            <person name="Cochrane G."/>
            <person name="Meng A."/>
            <person name="Brown T."/>
            <person name="Cohen L."/>
        </authorList>
    </citation>
    <scope>NUCLEOTIDE SEQUENCE</scope>
    <source>
        <strain evidence="2">GSBS06</strain>
    </source>
</reference>
<dbReference type="PROSITE" id="PS50853">
    <property type="entry name" value="FN3"/>
    <property type="match status" value="1"/>
</dbReference>
<protein>
    <recommendedName>
        <fullName evidence="1">Fibronectin type-III domain-containing protein</fullName>
    </recommendedName>
</protein>